<organism evidence="2 3">
    <name type="scientific">Rhizopus microsporus</name>
    <dbReference type="NCBI Taxonomy" id="58291"/>
    <lineage>
        <taxon>Eukaryota</taxon>
        <taxon>Fungi</taxon>
        <taxon>Fungi incertae sedis</taxon>
        <taxon>Mucoromycota</taxon>
        <taxon>Mucoromycotina</taxon>
        <taxon>Mucoromycetes</taxon>
        <taxon>Mucorales</taxon>
        <taxon>Mucorineae</taxon>
        <taxon>Rhizopodaceae</taxon>
        <taxon>Rhizopus</taxon>
    </lineage>
</organism>
<reference evidence="2 3" key="1">
    <citation type="journal article" date="2016" name="Proc. Natl. Acad. Sci. U.S.A.">
        <title>Lipid metabolic changes in an early divergent fungus govern the establishment of a mutualistic symbiosis with endobacteria.</title>
        <authorList>
            <person name="Lastovetsky O.A."/>
            <person name="Gaspar M.L."/>
            <person name="Mondo S.J."/>
            <person name="LaButti K.M."/>
            <person name="Sandor L."/>
            <person name="Grigoriev I.V."/>
            <person name="Henry S.A."/>
            <person name="Pawlowska T.E."/>
        </authorList>
    </citation>
    <scope>NUCLEOTIDE SEQUENCE [LARGE SCALE GENOMIC DNA]</scope>
    <source>
        <strain evidence="2 3">ATCC 11559</strain>
    </source>
</reference>
<gene>
    <name evidence="2" type="ORF">BCV71DRAFT_252718</name>
</gene>
<dbReference type="VEuPathDB" id="FungiDB:BCV72DRAFT_335016"/>
<feature type="compositionally biased region" description="Acidic residues" evidence="1">
    <location>
        <begin position="148"/>
        <end position="157"/>
    </location>
</feature>
<feature type="compositionally biased region" description="Low complexity" evidence="1">
    <location>
        <begin position="168"/>
        <end position="184"/>
    </location>
</feature>
<sequence>MLRVQSILYIERLWSSPHVHHKQYASYLSSSEPAEVQVVQESEDLIQQIQALPKAIATEQVLVQEDIPAMDTTAEADAEADKDIPIGVSEIIEVTEKQAHSESGYNTGNEIEQEVFILQVEDKPVLENMQVEEESVALVVDTQKSSSDEDNSQENEEITSSSPVLANTSIISSGSSLSPVTPTSIDSPLELRPTSTRNSIFRRETTKLNHKRKTLTKKLKKVLSHPTKRTSV</sequence>
<name>A0A1X0SF86_RHIZD</name>
<feature type="region of interest" description="Disordered" evidence="1">
    <location>
        <begin position="140"/>
        <end position="232"/>
    </location>
</feature>
<evidence type="ECO:0000256" key="1">
    <source>
        <dbReference type="SAM" id="MobiDB-lite"/>
    </source>
</evidence>
<evidence type="ECO:0000313" key="2">
    <source>
        <dbReference type="EMBL" id="ORE22821.1"/>
    </source>
</evidence>
<accession>A0A1X0SF86</accession>
<dbReference type="Proteomes" id="UP000242381">
    <property type="component" value="Unassembled WGS sequence"/>
</dbReference>
<dbReference type="AlphaFoldDB" id="A0A1X0SF86"/>
<protein>
    <submittedName>
        <fullName evidence="2">Uncharacterized protein</fullName>
    </submittedName>
</protein>
<proteinExistence type="predicted"/>
<feature type="compositionally biased region" description="Polar residues" evidence="1">
    <location>
        <begin position="158"/>
        <end position="167"/>
    </location>
</feature>
<evidence type="ECO:0000313" key="3">
    <source>
        <dbReference type="Proteomes" id="UP000242381"/>
    </source>
</evidence>
<feature type="compositionally biased region" description="Basic residues" evidence="1">
    <location>
        <begin position="208"/>
        <end position="232"/>
    </location>
</feature>
<dbReference type="EMBL" id="KV921263">
    <property type="protein sequence ID" value="ORE22821.1"/>
    <property type="molecule type" value="Genomic_DNA"/>
</dbReference>
<dbReference type="OMA" id="RLWNDEP"/>